<proteinExistence type="predicted"/>
<accession>A0ABT7TA52</accession>
<protein>
    <recommendedName>
        <fullName evidence="4">PH domain-containing protein</fullName>
    </recommendedName>
</protein>
<sequence>MQVESSPWVQRLRDGVVPPLRPFVLGAVGLLALSVGVLVVEALHADAIASFGRVSVVVIVPLLGAVSCVVVPISAWRDTRQDRRALAHAHRQGQPAFHLPVSARGISAPQDLPDRRITLFTVDGSGLLGWTAVSPDPVMTIPWSSIERIDLATKDDRGRRVDYGLWLTTTDGAVVLQPRSALGRPFEAGQPKLDTLRRVLRSLRP</sequence>
<dbReference type="RefSeq" id="WP_289459800.1">
    <property type="nucleotide sequence ID" value="NZ_JAUCML010000012.1"/>
</dbReference>
<keyword evidence="1" id="KW-1133">Transmembrane helix</keyword>
<evidence type="ECO:0000256" key="1">
    <source>
        <dbReference type="SAM" id="Phobius"/>
    </source>
</evidence>
<evidence type="ECO:0000313" key="3">
    <source>
        <dbReference type="Proteomes" id="UP001237823"/>
    </source>
</evidence>
<evidence type="ECO:0000313" key="2">
    <source>
        <dbReference type="EMBL" id="MDM7886453.1"/>
    </source>
</evidence>
<comment type="caution">
    <text evidence="2">The sequence shown here is derived from an EMBL/GenBank/DDBJ whole genome shotgun (WGS) entry which is preliminary data.</text>
</comment>
<feature type="transmembrane region" description="Helical" evidence="1">
    <location>
        <begin position="55"/>
        <end position="76"/>
    </location>
</feature>
<gene>
    <name evidence="2" type="ORF">QUG92_15190</name>
</gene>
<organism evidence="2 3">
    <name type="scientific">Curtobacterium citri</name>
    <dbReference type="NCBI Taxonomy" id="3055139"/>
    <lineage>
        <taxon>Bacteria</taxon>
        <taxon>Bacillati</taxon>
        <taxon>Actinomycetota</taxon>
        <taxon>Actinomycetes</taxon>
        <taxon>Micrococcales</taxon>
        <taxon>Microbacteriaceae</taxon>
        <taxon>Curtobacterium</taxon>
    </lineage>
</organism>
<reference evidence="2 3" key="1">
    <citation type="submission" date="2023-06" db="EMBL/GenBank/DDBJ databases">
        <authorList>
            <person name="Feng G."/>
            <person name="Li J."/>
            <person name="Zhu H."/>
        </authorList>
    </citation>
    <scope>NUCLEOTIDE SEQUENCE [LARGE SCALE GENOMIC DNA]</scope>
    <source>
        <strain evidence="2 3">RHCKG23</strain>
    </source>
</reference>
<dbReference type="Proteomes" id="UP001237823">
    <property type="component" value="Unassembled WGS sequence"/>
</dbReference>
<keyword evidence="1" id="KW-0812">Transmembrane</keyword>
<dbReference type="EMBL" id="JAUCML010000012">
    <property type="protein sequence ID" value="MDM7886453.1"/>
    <property type="molecule type" value="Genomic_DNA"/>
</dbReference>
<feature type="transmembrane region" description="Helical" evidence="1">
    <location>
        <begin position="20"/>
        <end position="43"/>
    </location>
</feature>
<keyword evidence="3" id="KW-1185">Reference proteome</keyword>
<keyword evidence="1" id="KW-0472">Membrane</keyword>
<name>A0ABT7TA52_9MICO</name>
<evidence type="ECO:0008006" key="4">
    <source>
        <dbReference type="Google" id="ProtNLM"/>
    </source>
</evidence>